<evidence type="ECO:0000313" key="4">
    <source>
        <dbReference type="Proteomes" id="UP000039865"/>
    </source>
</evidence>
<organism evidence="3 4">
    <name type="scientific">Stylonychia lemnae</name>
    <name type="common">Ciliate</name>
    <dbReference type="NCBI Taxonomy" id="5949"/>
    <lineage>
        <taxon>Eukaryota</taxon>
        <taxon>Sar</taxon>
        <taxon>Alveolata</taxon>
        <taxon>Ciliophora</taxon>
        <taxon>Intramacronucleata</taxon>
        <taxon>Spirotrichea</taxon>
        <taxon>Stichotrichia</taxon>
        <taxon>Sporadotrichida</taxon>
        <taxon>Oxytrichidae</taxon>
        <taxon>Stylonychinae</taxon>
        <taxon>Stylonychia</taxon>
    </lineage>
</organism>
<dbReference type="Proteomes" id="UP000039865">
    <property type="component" value="Unassembled WGS sequence"/>
</dbReference>
<evidence type="ECO:0000313" key="3">
    <source>
        <dbReference type="EMBL" id="CDW78519.1"/>
    </source>
</evidence>
<reference evidence="3 4" key="1">
    <citation type="submission" date="2014-06" db="EMBL/GenBank/DDBJ databases">
        <authorList>
            <person name="Swart Estienne"/>
        </authorList>
    </citation>
    <scope>NUCLEOTIDE SEQUENCE [LARGE SCALE GENOMIC DNA]</scope>
    <source>
        <strain evidence="3 4">130c</strain>
    </source>
</reference>
<dbReference type="InterPro" id="IPR006671">
    <property type="entry name" value="Cyclin_N"/>
</dbReference>
<comment type="similarity">
    <text evidence="1">Belongs to the cyclin family.</text>
</comment>
<gene>
    <name evidence="3" type="primary">Contig17585.g18704</name>
    <name evidence="3" type="ORF">STYLEM_7498</name>
</gene>
<sequence length="504" mass="58741">MKRQHQELNYGSQQNINQNKRRKLACLRVSGLNKQNQLPLSYDLNLRSELDSNNLFPSKQKKISTIFCNQGQQNDKLALYKNDSDFGTYSNTPSSMQTLQQQMNYRDFSYHSSEAGNFESINEDSNNESNLDCSEDIFLVDLENEELSSQKNNHNLAYDKDQKKSINDKHICNNRIGQREGAIAEISNSVCQQIQVPVSIKYLQSEPMLEKHILDNIFASKFLSIKHRISIADWMIQFCTTYKLQKSTFHLGLHYFDQVILKSFQYKESIDQQRLEAYASMSLFIASKINEVSPPSFQLFQLSVKQTNNSQQLRESEIKILQYLDCKLIGATALDMMHQNMIYLNQKQSQQKQITQQEYFIYLDILDLLQLDPYFKSFPPMIMVFTVMQIIKCLLDGNELISKQLQNLIKMEAVDMIKEYQGTNQILITNVSLIETSVHYVLRYKEIINTIVQEYKKNQVLINTNIEGKNEQLIKDKFSQVHSFPSQLKTDFSREIINSMNNQN</sequence>
<dbReference type="InterPro" id="IPR013763">
    <property type="entry name" value="Cyclin-like_dom"/>
</dbReference>
<dbReference type="InterPro" id="IPR036915">
    <property type="entry name" value="Cyclin-like_sf"/>
</dbReference>
<name>A0A078A8G5_STYLE</name>
<accession>A0A078A8G5</accession>
<feature type="domain" description="Cyclin-like" evidence="2">
    <location>
        <begin position="233"/>
        <end position="322"/>
    </location>
</feature>
<keyword evidence="1" id="KW-0195">Cyclin</keyword>
<protein>
    <submittedName>
        <fullName evidence="3">G1 s-specific cyclin-e1</fullName>
    </submittedName>
</protein>
<dbReference type="AlphaFoldDB" id="A0A078A8G5"/>
<dbReference type="InParanoid" id="A0A078A8G5"/>
<dbReference type="Pfam" id="PF00134">
    <property type="entry name" value="Cyclin_N"/>
    <property type="match status" value="1"/>
</dbReference>
<dbReference type="EMBL" id="CCKQ01007169">
    <property type="protein sequence ID" value="CDW78519.1"/>
    <property type="molecule type" value="Genomic_DNA"/>
</dbReference>
<dbReference type="SMART" id="SM00385">
    <property type="entry name" value="CYCLIN"/>
    <property type="match status" value="1"/>
</dbReference>
<evidence type="ECO:0000256" key="1">
    <source>
        <dbReference type="RuleBase" id="RU000383"/>
    </source>
</evidence>
<evidence type="ECO:0000259" key="2">
    <source>
        <dbReference type="SMART" id="SM00385"/>
    </source>
</evidence>
<dbReference type="Gene3D" id="1.10.472.10">
    <property type="entry name" value="Cyclin-like"/>
    <property type="match status" value="2"/>
</dbReference>
<dbReference type="PANTHER" id="PTHR10177">
    <property type="entry name" value="CYCLINS"/>
    <property type="match status" value="1"/>
</dbReference>
<keyword evidence="4" id="KW-1185">Reference proteome</keyword>
<dbReference type="SUPFAM" id="SSF47954">
    <property type="entry name" value="Cyclin-like"/>
    <property type="match status" value="1"/>
</dbReference>
<dbReference type="InterPro" id="IPR039361">
    <property type="entry name" value="Cyclin"/>
</dbReference>
<proteinExistence type="inferred from homology"/>